<dbReference type="GO" id="GO:0030145">
    <property type="term" value="F:manganese ion binding"/>
    <property type="evidence" value="ECO:0007669"/>
    <property type="project" value="TreeGrafter"/>
</dbReference>
<feature type="active site" description="GMP-histidine intermediate" evidence="9">
    <location>
        <position position="325"/>
    </location>
</feature>
<feature type="binding site" evidence="10">
    <location>
        <begin position="325"/>
        <end position="328"/>
    </location>
    <ligand>
        <name>GMP</name>
        <dbReference type="ChEBI" id="CHEBI:58115"/>
    </ligand>
</feature>
<feature type="binding site" evidence="10">
    <location>
        <begin position="301"/>
        <end position="304"/>
    </location>
    <ligand>
        <name>GMP</name>
        <dbReference type="ChEBI" id="CHEBI:58115"/>
    </ligand>
</feature>
<evidence type="ECO:0000256" key="6">
    <source>
        <dbReference type="ARBA" id="ARBA00023134"/>
    </source>
</evidence>
<keyword evidence="2" id="KW-0436">Ligase</keyword>
<evidence type="ECO:0000256" key="1">
    <source>
        <dbReference type="ARBA" id="ARBA00012726"/>
    </source>
</evidence>
<feature type="binding site" evidence="11">
    <location>
        <position position="71"/>
    </location>
    <ligand>
        <name>Mn(2+)</name>
        <dbReference type="ChEBI" id="CHEBI:29035"/>
        <label>1</label>
    </ligand>
</feature>
<comment type="catalytic activity">
    <reaction evidence="8">
        <text>a 3'-end 3'-phospho-ribonucleotide-RNA + a 5'-end dephospho-ribonucleoside-RNA + GTP = a ribonucleotidyl-ribonucleotide-RNA + GMP + diphosphate</text>
        <dbReference type="Rhea" id="RHEA:68076"/>
        <dbReference type="Rhea" id="RHEA-COMP:10463"/>
        <dbReference type="Rhea" id="RHEA-COMP:13936"/>
        <dbReference type="Rhea" id="RHEA-COMP:17355"/>
        <dbReference type="ChEBI" id="CHEBI:33019"/>
        <dbReference type="ChEBI" id="CHEBI:37565"/>
        <dbReference type="ChEBI" id="CHEBI:58115"/>
        <dbReference type="ChEBI" id="CHEBI:83062"/>
        <dbReference type="ChEBI" id="CHEBI:138284"/>
        <dbReference type="ChEBI" id="CHEBI:173118"/>
        <dbReference type="EC" id="6.5.1.8"/>
    </reaction>
</comment>
<dbReference type="RefSeq" id="WP_008709544.1">
    <property type="nucleotide sequence ID" value="NZ_CABKQM010000003.1"/>
</dbReference>
<evidence type="ECO:0000313" key="13">
    <source>
        <dbReference type="Proteomes" id="UP001205919"/>
    </source>
</evidence>
<dbReference type="AlphaFoldDB" id="A0AAW5K3V7"/>
<keyword evidence="7 11" id="KW-0464">Manganese</keyword>
<keyword evidence="13" id="KW-1185">Reference proteome</keyword>
<dbReference type="Pfam" id="PF01139">
    <property type="entry name" value="RtcB"/>
    <property type="match status" value="2"/>
</dbReference>
<proteinExistence type="predicted"/>
<name>A0AAW5K3V7_9BACT</name>
<evidence type="ECO:0000256" key="7">
    <source>
        <dbReference type="ARBA" id="ARBA00023211"/>
    </source>
</evidence>
<dbReference type="EMBL" id="JANFYT010000039">
    <property type="protein sequence ID" value="MCQ4815490.1"/>
    <property type="molecule type" value="Genomic_DNA"/>
</dbReference>
<organism evidence="12 13">
    <name type="scientific">Cloacibacillus evryensis</name>
    <dbReference type="NCBI Taxonomy" id="508460"/>
    <lineage>
        <taxon>Bacteria</taxon>
        <taxon>Thermotogati</taxon>
        <taxon>Synergistota</taxon>
        <taxon>Synergistia</taxon>
        <taxon>Synergistales</taxon>
        <taxon>Synergistaceae</taxon>
        <taxon>Cloacibacillus</taxon>
    </lineage>
</organism>
<evidence type="ECO:0000256" key="9">
    <source>
        <dbReference type="PIRSR" id="PIRSR601233-1"/>
    </source>
</evidence>
<evidence type="ECO:0000256" key="4">
    <source>
        <dbReference type="ARBA" id="ARBA00022741"/>
    </source>
</evidence>
<dbReference type="Proteomes" id="UP001205919">
    <property type="component" value="Unassembled WGS sequence"/>
</dbReference>
<dbReference type="GO" id="GO:0006396">
    <property type="term" value="P:RNA processing"/>
    <property type="evidence" value="ECO:0007669"/>
    <property type="project" value="InterPro"/>
</dbReference>
<keyword evidence="6 10" id="KW-0342">GTP-binding</keyword>
<dbReference type="EC" id="6.5.1.8" evidence="1"/>
<evidence type="ECO:0000313" key="12">
    <source>
        <dbReference type="EMBL" id="MCQ4815490.1"/>
    </source>
</evidence>
<keyword evidence="3 11" id="KW-0479">Metal-binding</keyword>
<feature type="binding site" evidence="11">
    <location>
        <position position="157"/>
    </location>
    <ligand>
        <name>Mn(2+)</name>
        <dbReference type="ChEBI" id="CHEBI:29035"/>
        <label>2</label>
    </ligand>
</feature>
<sequence>MEIKGKFNTAIVFAEIVDDFAIGQITELCCQEAFAGAKIRIMPDVHAGAGCTIGTTMTVTDRLVPNLVGVDIGCGMLAANVTGDMDWEKLDSVIRAKVPCGFYVHDNGQKLPELDRLRCHDHVDINRAQKSIGTLGGGNHFIEVERKDDGSFMLVVHTGSRNLGKQAAEYYQGLAVQECATGFADRNELVETIKKKYAAAPAMIGEAIRQMDKAAKHYKARNLAYLDKTRGRGYGNYLNDMEIIQRFAAANRSAIAQTIINGMGWSAGENFETIHNYIDMEDMILRKGAVSAKAGQKLLIPMNMRDGSLICIGKGCSEWNFSAPHGAGRIMSRAQARARCSLQSFQESMGEVWTSTANIETIDECPQAYKPVSAITNCIGDTVDTAGRGIPAYNFKAAEEPFFGRKIKKQGEPLGEKCPRHNAV</sequence>
<evidence type="ECO:0000256" key="3">
    <source>
        <dbReference type="ARBA" id="ARBA00022723"/>
    </source>
</evidence>
<keyword evidence="5" id="KW-0692">RNA repair</keyword>
<dbReference type="InterPro" id="IPR052915">
    <property type="entry name" value="RtcB-like"/>
</dbReference>
<evidence type="ECO:0000256" key="5">
    <source>
        <dbReference type="ARBA" id="ARBA00022800"/>
    </source>
</evidence>
<feature type="binding site" evidence="11">
    <location>
        <position position="140"/>
    </location>
    <ligand>
        <name>Mn(2+)</name>
        <dbReference type="ChEBI" id="CHEBI:29035"/>
        <label>1</label>
    </ligand>
</feature>
<evidence type="ECO:0000256" key="11">
    <source>
        <dbReference type="PIRSR" id="PIRSR601233-3"/>
    </source>
</evidence>
<reference evidence="12 13" key="1">
    <citation type="submission" date="2022-06" db="EMBL/GenBank/DDBJ databases">
        <title>Isolation of gut microbiota from human fecal samples.</title>
        <authorList>
            <person name="Pamer E.G."/>
            <person name="Barat B."/>
            <person name="Waligurski E."/>
            <person name="Medina S."/>
            <person name="Paddock L."/>
            <person name="Mostad J."/>
        </authorList>
    </citation>
    <scope>NUCLEOTIDE SEQUENCE [LARGE SCALE GENOMIC DNA]</scope>
    <source>
        <strain evidence="12 13">DFI.9.90</strain>
    </source>
</reference>
<dbReference type="PANTHER" id="PTHR43749">
    <property type="entry name" value="RNA-SPLICING LIGASE RTCB"/>
    <property type="match status" value="1"/>
</dbReference>
<dbReference type="GO" id="GO:0170057">
    <property type="term" value="F:RNA ligase (GTP) activity"/>
    <property type="evidence" value="ECO:0007669"/>
    <property type="project" value="UniProtKB-EC"/>
</dbReference>
<dbReference type="GO" id="GO:0005525">
    <property type="term" value="F:GTP binding"/>
    <property type="evidence" value="ECO:0007669"/>
    <property type="project" value="UniProtKB-KW"/>
</dbReference>
<dbReference type="InterPro" id="IPR001233">
    <property type="entry name" value="RtcB"/>
</dbReference>
<dbReference type="Gene3D" id="3.90.1860.10">
    <property type="entry name" value="tRNA-splicing ligase RtcB"/>
    <property type="match status" value="2"/>
</dbReference>
<feature type="binding site" evidence="10">
    <location>
        <begin position="139"/>
        <end position="143"/>
    </location>
    <ligand>
        <name>GMP</name>
        <dbReference type="ChEBI" id="CHEBI:58115"/>
    </ligand>
</feature>
<comment type="cofactor">
    <cofactor evidence="11">
        <name>Mn(2+)</name>
        <dbReference type="ChEBI" id="CHEBI:29035"/>
    </cofactor>
    <text evidence="11">Binds 2 manganese ions per subunit.</text>
</comment>
<evidence type="ECO:0000256" key="2">
    <source>
        <dbReference type="ARBA" id="ARBA00022598"/>
    </source>
</evidence>
<dbReference type="PANTHER" id="PTHR43749:SF2">
    <property type="entry name" value="RNA-SPLICING LIGASE RTCB"/>
    <property type="match status" value="1"/>
</dbReference>
<gene>
    <name evidence="12" type="ORF">NE630_13715</name>
</gene>
<accession>A0AAW5K3V7</accession>
<dbReference type="InterPro" id="IPR036025">
    <property type="entry name" value="RtcB-like_sf"/>
</dbReference>
<feature type="binding site" evidence="10">
    <location>
        <position position="308"/>
    </location>
    <ligand>
        <name>GMP</name>
        <dbReference type="ChEBI" id="CHEBI:58115"/>
    </ligand>
</feature>
<dbReference type="SUPFAM" id="SSF103365">
    <property type="entry name" value="Hypothetical protein PH1602"/>
    <property type="match status" value="1"/>
</dbReference>
<comment type="caution">
    <text evidence="12">The sequence shown here is derived from an EMBL/GenBank/DDBJ whole genome shotgun (WGS) entry which is preliminary data.</text>
</comment>
<protein>
    <recommendedName>
        <fullName evidence="1">3'-phosphate/5'-hydroxy nucleic acid ligase</fullName>
        <ecNumber evidence="1">6.5.1.8</ecNumber>
    </recommendedName>
</protein>
<keyword evidence="4 10" id="KW-0547">Nucleotide-binding</keyword>
<dbReference type="GO" id="GO:0042245">
    <property type="term" value="P:RNA repair"/>
    <property type="evidence" value="ECO:0007669"/>
    <property type="project" value="UniProtKB-KW"/>
</dbReference>
<evidence type="ECO:0000256" key="10">
    <source>
        <dbReference type="PIRSR" id="PIRSR601233-2"/>
    </source>
</evidence>
<dbReference type="GO" id="GO:0006281">
    <property type="term" value="P:DNA repair"/>
    <property type="evidence" value="ECO:0007669"/>
    <property type="project" value="TreeGrafter"/>
</dbReference>
<evidence type="ECO:0000256" key="8">
    <source>
        <dbReference type="ARBA" id="ARBA00047746"/>
    </source>
</evidence>
<dbReference type="GO" id="GO:0003909">
    <property type="term" value="F:DNA ligase activity"/>
    <property type="evidence" value="ECO:0007669"/>
    <property type="project" value="TreeGrafter"/>
</dbReference>